<comment type="caution">
    <text evidence="4">The sequence shown here is derived from an EMBL/GenBank/DDBJ whole genome shotgun (WGS) entry which is preliminary data.</text>
</comment>
<dbReference type="SUPFAM" id="SSF49452">
    <property type="entry name" value="Starch-binding domain-like"/>
    <property type="match status" value="1"/>
</dbReference>
<dbReference type="GO" id="GO:0030246">
    <property type="term" value="F:carbohydrate binding"/>
    <property type="evidence" value="ECO:0007669"/>
    <property type="project" value="InterPro"/>
</dbReference>
<protein>
    <submittedName>
        <fullName evidence="4">Cna protein B-type domain protein</fullName>
    </submittedName>
</protein>
<keyword evidence="3" id="KW-0732">Signal</keyword>
<proteinExistence type="inferred from homology"/>
<dbReference type="EMBL" id="LTBA01000002">
    <property type="protein sequence ID" value="KYH35599.1"/>
    <property type="molecule type" value="Genomic_DNA"/>
</dbReference>
<comment type="similarity">
    <text evidence="1">Belongs to the serine-aspartate repeat-containing protein (SDr) family.</text>
</comment>
<organism evidence="4 5">
    <name type="scientific">Clostridium tepidiprofundi DSM 19306</name>
    <dbReference type="NCBI Taxonomy" id="1121338"/>
    <lineage>
        <taxon>Bacteria</taxon>
        <taxon>Bacillati</taxon>
        <taxon>Bacillota</taxon>
        <taxon>Clostridia</taxon>
        <taxon>Eubacteriales</taxon>
        <taxon>Clostridiaceae</taxon>
        <taxon>Clostridium</taxon>
    </lineage>
</organism>
<dbReference type="InterPro" id="IPR008969">
    <property type="entry name" value="CarboxyPept-like_regulatory"/>
</dbReference>
<dbReference type="InterPro" id="IPR013784">
    <property type="entry name" value="Carb-bd-like_fold"/>
</dbReference>
<evidence type="ECO:0000313" key="4">
    <source>
        <dbReference type="EMBL" id="KYH35599.1"/>
    </source>
</evidence>
<dbReference type="Proteomes" id="UP000075531">
    <property type="component" value="Unassembled WGS sequence"/>
</dbReference>
<dbReference type="Pfam" id="PF13620">
    <property type="entry name" value="CarboxypepD_reg"/>
    <property type="match status" value="3"/>
</dbReference>
<evidence type="ECO:0000256" key="1">
    <source>
        <dbReference type="ARBA" id="ARBA00007257"/>
    </source>
</evidence>
<dbReference type="PANTHER" id="PTHR36108">
    <property type="entry name" value="COLOSSIN-B-RELATED"/>
    <property type="match status" value="1"/>
</dbReference>
<keyword evidence="2" id="KW-0964">Secreted</keyword>
<name>A0A151B6S4_9CLOT</name>
<reference evidence="4 5" key="1">
    <citation type="submission" date="2016-02" db="EMBL/GenBank/DDBJ databases">
        <title>Genome sequence of Clostridium tepidiprofundi DSM 19306.</title>
        <authorList>
            <person name="Poehlein A."/>
            <person name="Daniel R."/>
        </authorList>
    </citation>
    <scope>NUCLEOTIDE SEQUENCE [LARGE SCALE GENOMIC DNA]</scope>
    <source>
        <strain evidence="4 5">DSM 19306</strain>
    </source>
</reference>
<accession>A0A151B6S4</accession>
<dbReference type="RefSeq" id="WP_066822205.1">
    <property type="nucleotide sequence ID" value="NZ_LTBA01000002.1"/>
</dbReference>
<evidence type="ECO:0000256" key="2">
    <source>
        <dbReference type="ARBA" id="ARBA00022525"/>
    </source>
</evidence>
<keyword evidence="5" id="KW-1185">Reference proteome</keyword>
<dbReference type="AlphaFoldDB" id="A0A151B6S4"/>
<dbReference type="Gene3D" id="2.60.40.1120">
    <property type="entry name" value="Carboxypeptidase-like, regulatory domain"/>
    <property type="match status" value="3"/>
</dbReference>
<dbReference type="OrthoDB" id="176752at2"/>
<dbReference type="PANTHER" id="PTHR36108:SF13">
    <property type="entry name" value="COLOSSIN-B-RELATED"/>
    <property type="match status" value="1"/>
</dbReference>
<gene>
    <name evidence="4" type="ORF">CLTEP_05430</name>
</gene>
<dbReference type="SUPFAM" id="SSF49464">
    <property type="entry name" value="Carboxypeptidase regulatory domain-like"/>
    <property type="match status" value="2"/>
</dbReference>
<evidence type="ECO:0000313" key="5">
    <source>
        <dbReference type="Proteomes" id="UP000075531"/>
    </source>
</evidence>
<sequence length="292" mass="32370">MAENRDLYKLGQSQEGSIVDKGQEIRIDLQLEDNIISEVGTVFGRVMDVNSNPMEGVTIKITDTEYNPKYHAVTDAQGQYTIDNVEADEQYLILAVKEEYELKTGVPFVMQKGQQVERNFVMTVDPNAGNSLIAGEIFDQNQNKLEGATVRLYDNSGTSPVLMKTTHSNQFGQYAFFDVPQGVYLVTSSMVGYKIAETTFIISSSGQVVNINLIMIDDPISRMGTINGVIKDKNGVPIEGAFVILFEVTTDEQGKEVLTPIRKTVTNSEGVYLFEQVPEGNYKIKANKLAPQ</sequence>
<evidence type="ECO:0000256" key="3">
    <source>
        <dbReference type="ARBA" id="ARBA00022729"/>
    </source>
</evidence>
<dbReference type="STRING" id="1121338.CLTEP_05430"/>
<dbReference type="PATRIC" id="fig|1121338.3.peg.548"/>